<sequence>MFRLSSISLLASSLMVGATCAASPTLPHSTADLAIADEVGITKLLKKTGRLHQDASPSEASKAVLAYLKETESKTLQMIPGELDRQALTRHKQRLKQAQQFQYQQAGQLPTYPGQLNNQQQTQQYQGKKTQDKVLALLIEFPDYKHNEVGPEDTERYYPDYNIPHYTRLLFSDSGYSGPNQEKLISMRQYYEQQSGNSYSVDGQVVGWYMAKNPAKYYGEGRPDPKVPDLVREALAAAALDPSIDLTQFDQEDRYDYDNDGDLREPDGIIDHLMVFHSSVGQESGGGDLGENAIWSHRSNLRQVYKIPGSEMSAYDYTIQPIDAAAGVCAHEYAHDLGLPDEYDTHRDSKGEPIAYWSIMSSGSHGGKIRGTEPTGFSPWARQYLQANLGGNWLSGTSVNMDELNSRGLTFLLDQANEKAEYLDVVRVNLPPEKVVVNQPYQGEKEYFSGRGDELNQLMSIELDLTTAQAPVLEFKAWYQIEQDYDYARILVNGTPIPGNLTTHEDPHEIGHGWGITGHSDGWVDVSFDLSKFRGHKITLSFNYLTDVGTSEAGFYVDNITIIDNDQLLLEDNAEGDSVFTMQGFAVDPGYFMADQYYLLEWRNHEGVDQGLKHISFNNELMTYDPGLVVWFANDKYTNNWVGVHPGEGFLGVVDADQSVLRWEKESDAQVASTRFQMRDAALSLTWQQSPLNLTSSDGYTLQDHQLYNTATFFDLFDYMNKEIPDAGRILPKYGLLIEVIDQAEDMSAAAIRVSYGLDDNTAQQNQQETQQQLSL</sequence>
<evidence type="ECO:0000256" key="10">
    <source>
        <dbReference type="SAM" id="SignalP"/>
    </source>
</evidence>
<keyword evidence="3" id="KW-0964">Secreted</keyword>
<feature type="domain" description="Immune inhibitor A-like metallopeptidase VEG" evidence="12">
    <location>
        <begin position="594"/>
        <end position="752"/>
    </location>
</feature>
<evidence type="ECO:0000256" key="6">
    <source>
        <dbReference type="ARBA" id="ARBA00022729"/>
    </source>
</evidence>
<keyword evidence="14" id="KW-1185">Reference proteome</keyword>
<dbReference type="Pfam" id="PF20774">
    <property type="entry name" value="InhA-like_VEG"/>
    <property type="match status" value="1"/>
</dbReference>
<feature type="chain" id="PRO_5045761246" evidence="10">
    <location>
        <begin position="22"/>
        <end position="776"/>
    </location>
</feature>
<accession>A0ABT5U332</accession>
<dbReference type="Pfam" id="PF05547">
    <property type="entry name" value="Peptidase_M6"/>
    <property type="match status" value="1"/>
</dbReference>
<keyword evidence="6 10" id="KW-0732">Signal</keyword>
<keyword evidence="9" id="KW-0482">Metalloprotease</keyword>
<dbReference type="InterPro" id="IPR048665">
    <property type="entry name" value="InhA-like_VEG"/>
</dbReference>
<evidence type="ECO:0000256" key="8">
    <source>
        <dbReference type="ARBA" id="ARBA00022833"/>
    </source>
</evidence>
<dbReference type="PANTHER" id="PTHR13062">
    <property type="entry name" value="COLLAGENASE"/>
    <property type="match status" value="1"/>
</dbReference>
<dbReference type="PANTHER" id="PTHR13062:SF12">
    <property type="entry name" value="ALPHA-2-MACROGLOBULIN DOMAIN-CONTAINING PROTEIN"/>
    <property type="match status" value="1"/>
</dbReference>
<organism evidence="13 14">
    <name type="scientific">Spartinivicinus poritis</name>
    <dbReference type="NCBI Taxonomy" id="2994640"/>
    <lineage>
        <taxon>Bacteria</taxon>
        <taxon>Pseudomonadati</taxon>
        <taxon>Pseudomonadota</taxon>
        <taxon>Gammaproteobacteria</taxon>
        <taxon>Oceanospirillales</taxon>
        <taxon>Zooshikellaceae</taxon>
        <taxon>Spartinivicinus</taxon>
    </lineage>
</organism>
<dbReference type="RefSeq" id="WP_274687147.1">
    <property type="nucleotide sequence ID" value="NZ_JAPMOU010000002.1"/>
</dbReference>
<keyword evidence="7" id="KW-0378">Hydrolase</keyword>
<evidence type="ECO:0000313" key="13">
    <source>
        <dbReference type="EMBL" id="MDE1460776.1"/>
    </source>
</evidence>
<dbReference type="NCBIfam" id="TIGR03296">
    <property type="entry name" value="M6dom_TIGR03296"/>
    <property type="match status" value="1"/>
</dbReference>
<evidence type="ECO:0000259" key="12">
    <source>
        <dbReference type="Pfam" id="PF20774"/>
    </source>
</evidence>
<gene>
    <name evidence="13" type="ORF">ORQ98_02225</name>
</gene>
<dbReference type="InterPro" id="IPR012300">
    <property type="entry name" value="Pept_M6_InhA"/>
</dbReference>
<reference evidence="13 14" key="1">
    <citation type="submission" date="2022-11" db="EMBL/GenBank/DDBJ databases">
        <title>Spartinivicinus poritis sp. nov., isolated from scleractinian coral Porites lutea.</title>
        <authorList>
            <person name="Zhang G."/>
            <person name="Cai L."/>
            <person name="Wei Q."/>
        </authorList>
    </citation>
    <scope>NUCLEOTIDE SEQUENCE [LARGE SCALE GENOMIC DNA]</scope>
    <source>
        <strain evidence="13 14">A2-2</strain>
    </source>
</reference>
<keyword evidence="5" id="KW-0479">Metal-binding</keyword>
<evidence type="ECO:0000256" key="7">
    <source>
        <dbReference type="ARBA" id="ARBA00022801"/>
    </source>
</evidence>
<feature type="domain" description="Peptidase M6-like" evidence="11">
    <location>
        <begin position="123"/>
        <end position="394"/>
    </location>
</feature>
<protein>
    <submittedName>
        <fullName evidence="13">Immune inhibitor A</fullName>
    </submittedName>
</protein>
<name>A0ABT5U332_9GAMM</name>
<comment type="cofactor">
    <cofactor evidence="1">
        <name>Zn(2+)</name>
        <dbReference type="ChEBI" id="CHEBI:29105"/>
    </cofactor>
</comment>
<evidence type="ECO:0000313" key="14">
    <source>
        <dbReference type="Proteomes" id="UP001528823"/>
    </source>
</evidence>
<keyword evidence="4" id="KW-0645">Protease</keyword>
<dbReference type="Pfam" id="PF20773">
    <property type="entry name" value="InhA-like_MAM"/>
    <property type="match status" value="1"/>
</dbReference>
<evidence type="ECO:0000256" key="1">
    <source>
        <dbReference type="ARBA" id="ARBA00001947"/>
    </source>
</evidence>
<dbReference type="Proteomes" id="UP001528823">
    <property type="component" value="Unassembled WGS sequence"/>
</dbReference>
<comment type="subcellular location">
    <subcellularLocation>
        <location evidence="2">Secreted</location>
    </subcellularLocation>
</comment>
<dbReference type="SUPFAM" id="SSF55486">
    <property type="entry name" value="Metalloproteases ('zincins'), catalytic domain"/>
    <property type="match status" value="1"/>
</dbReference>
<comment type="caution">
    <text evidence="13">The sequence shown here is derived from an EMBL/GenBank/DDBJ whole genome shotgun (WGS) entry which is preliminary data.</text>
</comment>
<dbReference type="InterPro" id="IPR008757">
    <property type="entry name" value="Peptidase_M6-like_domain"/>
</dbReference>
<evidence type="ECO:0000256" key="4">
    <source>
        <dbReference type="ARBA" id="ARBA00022670"/>
    </source>
</evidence>
<evidence type="ECO:0000256" key="5">
    <source>
        <dbReference type="ARBA" id="ARBA00022723"/>
    </source>
</evidence>
<keyword evidence="8" id="KW-0862">Zinc</keyword>
<dbReference type="PIRSF" id="PIRSF007519">
    <property type="entry name" value="Protease_InhA"/>
    <property type="match status" value="1"/>
</dbReference>
<proteinExistence type="predicted"/>
<evidence type="ECO:0000259" key="11">
    <source>
        <dbReference type="Pfam" id="PF05547"/>
    </source>
</evidence>
<evidence type="ECO:0000256" key="2">
    <source>
        <dbReference type="ARBA" id="ARBA00004613"/>
    </source>
</evidence>
<evidence type="ECO:0000256" key="9">
    <source>
        <dbReference type="ARBA" id="ARBA00023049"/>
    </source>
</evidence>
<evidence type="ECO:0000256" key="3">
    <source>
        <dbReference type="ARBA" id="ARBA00022525"/>
    </source>
</evidence>
<feature type="signal peptide" evidence="10">
    <location>
        <begin position="1"/>
        <end position="21"/>
    </location>
</feature>
<dbReference type="EMBL" id="JAPMOU010000002">
    <property type="protein sequence ID" value="MDE1460776.1"/>
    <property type="molecule type" value="Genomic_DNA"/>
</dbReference>